<dbReference type="SMART" id="SM00788">
    <property type="entry name" value="Adenylsucc_synt"/>
    <property type="match status" value="1"/>
</dbReference>
<keyword evidence="4 9" id="KW-0547">Nucleotide-binding</keyword>
<evidence type="ECO:0000256" key="7">
    <source>
        <dbReference type="ARBA" id="ARBA00023134"/>
    </source>
</evidence>
<dbReference type="Gene3D" id="3.90.170.10">
    <property type="entry name" value="Adenylosuccinate Synthetase, subunit A, domain 3"/>
    <property type="match status" value="1"/>
</dbReference>
<dbReference type="OrthoDB" id="10265645at2759"/>
<dbReference type="GO" id="GO:0046040">
    <property type="term" value="P:IMP metabolic process"/>
    <property type="evidence" value="ECO:0007669"/>
    <property type="project" value="TreeGrafter"/>
</dbReference>
<dbReference type="PANTHER" id="PTHR11846:SF0">
    <property type="entry name" value="ADENYLOSUCCINATE SYNTHETASE"/>
    <property type="match status" value="1"/>
</dbReference>
<keyword evidence="2 9" id="KW-0436">Ligase</keyword>
<dbReference type="EC" id="6.3.4.4" evidence="9 11"/>
<dbReference type="AlphaFoldDB" id="A0A812CHS6"/>
<feature type="active site" description="Proton acceptor" evidence="9">
    <location>
        <position position="90"/>
    </location>
</feature>
<dbReference type="InterPro" id="IPR042110">
    <property type="entry name" value="Adenylosuccinate_synth_dom2"/>
</dbReference>
<feature type="binding site" evidence="9">
    <location>
        <begin position="374"/>
        <end position="380"/>
    </location>
    <ligand>
        <name>substrate</name>
    </ligand>
</feature>
<comment type="subcellular location">
    <subcellularLocation>
        <location evidence="9">Cytoplasm</location>
    </subcellularLocation>
</comment>
<evidence type="ECO:0000256" key="4">
    <source>
        <dbReference type="ARBA" id="ARBA00022741"/>
    </source>
</evidence>
<name>A0A812CHS6_ACAPH</name>
<feature type="binding site" evidence="9">
    <location>
        <begin position="406"/>
        <end position="408"/>
    </location>
    <ligand>
        <name>GTP</name>
        <dbReference type="ChEBI" id="CHEBI:37565"/>
    </ligand>
</feature>
<feature type="binding site" evidence="9">
    <location>
        <begin position="488"/>
        <end position="490"/>
    </location>
    <ligand>
        <name>GTP</name>
        <dbReference type="ChEBI" id="CHEBI:37565"/>
    </ligand>
</feature>
<dbReference type="EMBL" id="CAHIKZ030001531">
    <property type="protein sequence ID" value="CAE1267240.1"/>
    <property type="molecule type" value="Genomic_DNA"/>
</dbReference>
<feature type="binding site" evidence="9">
    <location>
        <position position="117"/>
    </location>
    <ligand>
        <name>Mg(2+)</name>
        <dbReference type="ChEBI" id="CHEBI:18420"/>
    </ligand>
</feature>
<feature type="binding site" evidence="9">
    <location>
        <position position="314"/>
    </location>
    <ligand>
        <name>IMP</name>
        <dbReference type="ChEBI" id="CHEBI:58053"/>
    </ligand>
</feature>
<sequence>MFNERGGGASPTPPDFALNSLRMRTTCKQAMATEGGKVNSSGVNVSHSITESNGSAPSDNLNGEVNCQTKRAKMSSTEVVTVVVGTQWGDEGKGKVVDMLAQSAEVVCRCQGGNNAGHTVVVDDIVYDFHLLPSGIVHPTCDVVIGNGVVVNLPELFNEIEKNEGKGLTNLEKRLKISNRAHLVFDLHLKLDGVQEMKRGRNSIGTTKKGIGPTYASKATRNGLRICDLVGDFEYFAEKFRNLMEYHKTSCPELEIDVEVELIKYKKLREKVMPFVVDTVLYMNKAIESGRKILIEGAQSTMLDIDFGPYPYVTSSNCSVGGVCTGLGIPPRNIGNVYGVVKAYLTRVGSGGFPTELLNETGELLQKRGHEFGVTTGRKRRVGWLDMVMLRYSHMINGFSAVAITKLDIMDVLEEVKIGVSYKLNGKPIESIPASDEDLKRVEVEYITLPGWKTSTEDVRKFSDLPENARTYVRTIEELLKVPVKWIGVGKARASMIQVF</sequence>
<feature type="active site" evidence="10">
    <location>
        <position position="218"/>
    </location>
</feature>
<comment type="caution">
    <text evidence="12">The sequence shown here is derived from an EMBL/GenBank/DDBJ whole genome shotgun (WGS) entry which is preliminary data.</text>
</comment>
<evidence type="ECO:0000256" key="9">
    <source>
        <dbReference type="HAMAP-Rule" id="MF_03125"/>
    </source>
</evidence>
<keyword evidence="9" id="KW-0963">Cytoplasm</keyword>
<feature type="active site" description="Proton donor" evidence="9">
    <location>
        <position position="118"/>
    </location>
</feature>
<dbReference type="InterPro" id="IPR033128">
    <property type="entry name" value="Adenylosuccin_syn_Lys_AS"/>
</dbReference>
<reference evidence="12" key="1">
    <citation type="submission" date="2021-01" db="EMBL/GenBank/DDBJ databases">
        <authorList>
            <person name="Li R."/>
            <person name="Bekaert M."/>
        </authorList>
    </citation>
    <scope>NUCLEOTIDE SEQUENCE</scope>
    <source>
        <strain evidence="12">Farmed</strain>
    </source>
</reference>
<keyword evidence="3 9" id="KW-0479">Metal-binding</keyword>
<dbReference type="InterPro" id="IPR018220">
    <property type="entry name" value="Adenylosuccin_syn_GTP-bd"/>
</dbReference>
<proteinExistence type="inferred from homology"/>
<comment type="function">
    <text evidence="9">Plays an important role in the de novo pathway and in the salvage pathway of purine nucleotide biosynthesis. Catalyzes the first commited step in the biosynthesis of AMP from IMP.</text>
</comment>
<dbReference type="PROSITE" id="PS00513">
    <property type="entry name" value="ADENYLOSUCCIN_SYN_2"/>
    <property type="match status" value="1"/>
</dbReference>
<comment type="cofactor">
    <cofactor evidence="9">
        <name>Mg(2+)</name>
        <dbReference type="ChEBI" id="CHEBI:18420"/>
    </cofactor>
    <text evidence="9">Binds 1 Mg(2+) ion per subunit.</text>
</comment>
<dbReference type="Pfam" id="PF00709">
    <property type="entry name" value="Adenylsucc_synt"/>
    <property type="match status" value="1"/>
</dbReference>
<keyword evidence="13" id="KW-1185">Reference proteome</keyword>
<comment type="subunit">
    <text evidence="1 9">Homodimer.</text>
</comment>
<feature type="binding site" evidence="9">
    <location>
        <position position="221"/>
    </location>
    <ligand>
        <name>IMP</name>
        <dbReference type="ChEBI" id="CHEBI:58053"/>
        <note>ligand shared between dimeric partners</note>
    </ligand>
</feature>
<dbReference type="InterPro" id="IPR027417">
    <property type="entry name" value="P-loop_NTPase"/>
</dbReference>
<dbReference type="GO" id="GO:0004019">
    <property type="term" value="F:adenylosuccinate synthase activity"/>
    <property type="evidence" value="ECO:0007669"/>
    <property type="project" value="UniProtKB-UniRule"/>
</dbReference>
<dbReference type="CDD" id="cd03108">
    <property type="entry name" value="AdSS"/>
    <property type="match status" value="1"/>
</dbReference>
<evidence type="ECO:0000313" key="12">
    <source>
        <dbReference type="EMBL" id="CAE1267240.1"/>
    </source>
</evidence>
<keyword evidence="5 9" id="KW-0658">Purine biosynthesis</keyword>
<dbReference type="GO" id="GO:0000287">
    <property type="term" value="F:magnesium ion binding"/>
    <property type="evidence" value="ECO:0007669"/>
    <property type="project" value="UniProtKB-UniRule"/>
</dbReference>
<dbReference type="NCBIfam" id="NF002223">
    <property type="entry name" value="PRK01117.1"/>
    <property type="match status" value="1"/>
</dbReference>
<feature type="binding site" evidence="9">
    <location>
        <position position="207"/>
    </location>
    <ligand>
        <name>IMP</name>
        <dbReference type="ChEBI" id="CHEBI:58053"/>
    </ligand>
</feature>
<feature type="binding site" evidence="9">
    <location>
        <begin position="90"/>
        <end position="93"/>
    </location>
    <ligand>
        <name>IMP</name>
        <dbReference type="ChEBI" id="CHEBI:58053"/>
    </ligand>
</feature>
<dbReference type="UniPathway" id="UPA00075">
    <property type="reaction ID" value="UER00335"/>
</dbReference>
<evidence type="ECO:0000256" key="8">
    <source>
        <dbReference type="ARBA" id="ARBA00050432"/>
    </source>
</evidence>
<dbReference type="InterPro" id="IPR042111">
    <property type="entry name" value="Adenylosuccinate_synth_dom3"/>
</dbReference>
<feature type="binding site" evidence="9">
    <location>
        <begin position="89"/>
        <end position="95"/>
    </location>
    <ligand>
        <name>GTP</name>
        <dbReference type="ChEBI" id="CHEBI:37565"/>
    </ligand>
</feature>
<comment type="catalytic activity">
    <reaction evidence="8 9 11">
        <text>IMP + L-aspartate + GTP = N(6)-(1,2-dicarboxyethyl)-AMP + GDP + phosphate + 2 H(+)</text>
        <dbReference type="Rhea" id="RHEA:15753"/>
        <dbReference type="ChEBI" id="CHEBI:15378"/>
        <dbReference type="ChEBI" id="CHEBI:29991"/>
        <dbReference type="ChEBI" id="CHEBI:37565"/>
        <dbReference type="ChEBI" id="CHEBI:43474"/>
        <dbReference type="ChEBI" id="CHEBI:57567"/>
        <dbReference type="ChEBI" id="CHEBI:58053"/>
        <dbReference type="ChEBI" id="CHEBI:58189"/>
        <dbReference type="EC" id="6.3.4.4"/>
    </reaction>
</comment>
<evidence type="ECO:0000256" key="5">
    <source>
        <dbReference type="ARBA" id="ARBA00022755"/>
    </source>
</evidence>
<evidence type="ECO:0000256" key="3">
    <source>
        <dbReference type="ARBA" id="ARBA00022723"/>
    </source>
</evidence>
<dbReference type="Gene3D" id="1.10.300.10">
    <property type="entry name" value="Adenylosuccinate Synthetase, subunit A, domain 2"/>
    <property type="match status" value="1"/>
</dbReference>
<dbReference type="GO" id="GO:0005525">
    <property type="term" value="F:GTP binding"/>
    <property type="evidence" value="ECO:0007669"/>
    <property type="project" value="UniProtKB-UniRule"/>
</dbReference>
<evidence type="ECO:0000256" key="10">
    <source>
        <dbReference type="PROSITE-ProRule" id="PRU10134"/>
    </source>
</evidence>
<feature type="binding site" evidence="9">
    <location>
        <position position="378"/>
    </location>
    <ligand>
        <name>IMP</name>
        <dbReference type="ChEBI" id="CHEBI:58053"/>
    </ligand>
</feature>
<dbReference type="PANTHER" id="PTHR11846">
    <property type="entry name" value="ADENYLOSUCCINATE SYNTHETASE"/>
    <property type="match status" value="1"/>
</dbReference>
<gene>
    <name evidence="12" type="ORF">SPHA_35527</name>
</gene>
<comment type="similarity">
    <text evidence="9 11">Belongs to the adenylosuccinate synthetase family.</text>
</comment>
<evidence type="ECO:0000256" key="6">
    <source>
        <dbReference type="ARBA" id="ARBA00022842"/>
    </source>
</evidence>
<comment type="function">
    <text evidence="11">Plays an important role in the de novo pathway of purine nucleotide biosynthesis.</text>
</comment>
<dbReference type="InterPro" id="IPR042109">
    <property type="entry name" value="Adenylosuccinate_synth_dom1"/>
</dbReference>
<dbReference type="GO" id="GO:0044208">
    <property type="term" value="P:'de novo' AMP biosynthetic process"/>
    <property type="evidence" value="ECO:0007669"/>
    <property type="project" value="UniProtKB-UniRule"/>
</dbReference>
<keyword evidence="6 9" id="KW-0460">Magnesium</keyword>
<dbReference type="GO" id="GO:0005737">
    <property type="term" value="C:cytoplasm"/>
    <property type="evidence" value="ECO:0007669"/>
    <property type="project" value="UniProtKB-SubCell"/>
</dbReference>
<accession>A0A812CHS6</accession>
<dbReference type="PROSITE" id="PS01266">
    <property type="entry name" value="ADENYLOSUCCIN_SYN_1"/>
    <property type="match status" value="1"/>
</dbReference>
<evidence type="ECO:0000256" key="11">
    <source>
        <dbReference type="RuleBase" id="RU000520"/>
    </source>
</evidence>
<comment type="pathway">
    <text evidence="9 11">Purine metabolism; AMP biosynthesis via de novo pathway; AMP from IMP: step 1/2.</text>
</comment>
<feature type="binding site" evidence="9">
    <location>
        <position position="90"/>
    </location>
    <ligand>
        <name>Mg(2+)</name>
        <dbReference type="ChEBI" id="CHEBI:18420"/>
    </ligand>
</feature>
<dbReference type="FunFam" id="1.10.300.10:FF:000002">
    <property type="entry name" value="Adenylosuccinate synthetase, chloroplastic"/>
    <property type="match status" value="1"/>
</dbReference>
<keyword evidence="7 9" id="KW-0342">GTP-binding</keyword>
<feature type="binding site" evidence="9">
    <location>
        <begin position="115"/>
        <end position="118"/>
    </location>
    <ligand>
        <name>IMP</name>
        <dbReference type="ChEBI" id="CHEBI:58053"/>
    </ligand>
</feature>
<dbReference type="Gene3D" id="3.40.440.10">
    <property type="entry name" value="Adenylosuccinate Synthetase, subunit A, domain 1"/>
    <property type="match status" value="1"/>
</dbReference>
<protein>
    <recommendedName>
        <fullName evidence="9 11">Adenylosuccinate synthetase</fullName>
        <shortName evidence="9">AMPSase</shortName>
        <shortName evidence="9">AdSS</shortName>
        <ecNumber evidence="9 11">6.3.4.4</ecNumber>
    </recommendedName>
    <alternativeName>
        <fullName evidence="9">IMP--aspartate ligase</fullName>
    </alternativeName>
</protein>
<dbReference type="FunFam" id="3.90.170.10:FF:000001">
    <property type="entry name" value="Adenylosuccinate synthetase"/>
    <property type="match status" value="1"/>
</dbReference>
<evidence type="ECO:0000313" key="13">
    <source>
        <dbReference type="Proteomes" id="UP000597762"/>
    </source>
</evidence>
<organism evidence="12 13">
    <name type="scientific">Acanthosepion pharaonis</name>
    <name type="common">Pharaoh cuttlefish</name>
    <name type="synonym">Sepia pharaonis</name>
    <dbReference type="NCBI Taxonomy" id="158019"/>
    <lineage>
        <taxon>Eukaryota</taxon>
        <taxon>Metazoa</taxon>
        <taxon>Spiralia</taxon>
        <taxon>Lophotrochozoa</taxon>
        <taxon>Mollusca</taxon>
        <taxon>Cephalopoda</taxon>
        <taxon>Coleoidea</taxon>
        <taxon>Decapodiformes</taxon>
        <taxon>Sepiida</taxon>
        <taxon>Sepiina</taxon>
        <taxon>Sepiidae</taxon>
        <taxon>Acanthosepion</taxon>
    </lineage>
</organism>
<evidence type="ECO:0000256" key="2">
    <source>
        <dbReference type="ARBA" id="ARBA00022598"/>
    </source>
</evidence>
<feature type="binding site" evidence="9">
    <location>
        <begin position="117"/>
        <end position="119"/>
    </location>
    <ligand>
        <name>GTP</name>
        <dbReference type="ChEBI" id="CHEBI:37565"/>
    </ligand>
</feature>
<dbReference type="InterPro" id="IPR001114">
    <property type="entry name" value="Adenylosuccinate_synthetase"/>
</dbReference>
<feature type="binding site" evidence="9">
    <location>
        <position position="299"/>
    </location>
    <ligand>
        <name>IMP</name>
        <dbReference type="ChEBI" id="CHEBI:58053"/>
    </ligand>
</feature>
<dbReference type="HAMAP" id="MF_00011">
    <property type="entry name" value="Adenylosucc_synth"/>
    <property type="match status" value="1"/>
</dbReference>
<evidence type="ECO:0000256" key="1">
    <source>
        <dbReference type="ARBA" id="ARBA00011738"/>
    </source>
</evidence>
<dbReference type="NCBIfam" id="TIGR00184">
    <property type="entry name" value="purA"/>
    <property type="match status" value="1"/>
</dbReference>
<dbReference type="Proteomes" id="UP000597762">
    <property type="component" value="Unassembled WGS sequence"/>
</dbReference>
<dbReference type="SUPFAM" id="SSF52540">
    <property type="entry name" value="P-loop containing nucleoside triphosphate hydrolases"/>
    <property type="match status" value="1"/>
</dbReference>
<feature type="binding site" evidence="9">
    <location>
        <position position="380"/>
    </location>
    <ligand>
        <name>GTP</name>
        <dbReference type="ChEBI" id="CHEBI:37565"/>
    </ligand>
</feature>